<feature type="coiled-coil region" evidence="1">
    <location>
        <begin position="10"/>
        <end position="55"/>
    </location>
</feature>
<dbReference type="STRING" id="1918946.VPAL9027_01417"/>
<feature type="coiled-coil region" evidence="1">
    <location>
        <begin position="93"/>
        <end position="139"/>
    </location>
</feature>
<feature type="transmembrane region" description="Helical" evidence="2">
    <location>
        <begin position="195"/>
        <end position="218"/>
    </location>
</feature>
<keyword evidence="4" id="KW-1185">Reference proteome</keyword>
<protein>
    <submittedName>
        <fullName evidence="3">Uncharacterized protein</fullName>
    </submittedName>
</protein>
<evidence type="ECO:0000313" key="3">
    <source>
        <dbReference type="EMBL" id="SJL83449.1"/>
    </source>
</evidence>
<proteinExistence type="predicted"/>
<feature type="transmembrane region" description="Helical" evidence="2">
    <location>
        <begin position="164"/>
        <end position="189"/>
    </location>
</feature>
<gene>
    <name evidence="3" type="ORF">VPAL9027_01417</name>
</gene>
<dbReference type="OrthoDB" id="248155at2"/>
<dbReference type="Proteomes" id="UP000189475">
    <property type="component" value="Unassembled WGS sequence"/>
</dbReference>
<reference evidence="3 4" key="1">
    <citation type="submission" date="2017-02" db="EMBL/GenBank/DDBJ databases">
        <authorList>
            <person name="Peterson S.W."/>
        </authorList>
    </citation>
    <scope>NUCLEOTIDE SEQUENCE [LARGE SCALE GENOMIC DNA]</scope>
    <source>
        <strain evidence="3 4">CECT 9027</strain>
    </source>
</reference>
<keyword evidence="2" id="KW-1133">Transmembrane helix</keyword>
<evidence type="ECO:0000313" key="4">
    <source>
        <dbReference type="Proteomes" id="UP000189475"/>
    </source>
</evidence>
<organism evidence="3 4">
    <name type="scientific">Vibrio palustris</name>
    <dbReference type="NCBI Taxonomy" id="1918946"/>
    <lineage>
        <taxon>Bacteria</taxon>
        <taxon>Pseudomonadati</taxon>
        <taxon>Pseudomonadota</taxon>
        <taxon>Gammaproteobacteria</taxon>
        <taxon>Vibrionales</taxon>
        <taxon>Vibrionaceae</taxon>
        <taxon>Vibrio</taxon>
    </lineage>
</organism>
<keyword evidence="1" id="KW-0175">Coiled coil</keyword>
<dbReference type="AlphaFoldDB" id="A0A1R4B3F8"/>
<dbReference type="EMBL" id="FUFT01000002">
    <property type="protein sequence ID" value="SJL83449.1"/>
    <property type="molecule type" value="Genomic_DNA"/>
</dbReference>
<keyword evidence="2" id="KW-0812">Transmembrane</keyword>
<accession>A0A1R4B3F8</accession>
<keyword evidence="2" id="KW-0472">Membrane</keyword>
<evidence type="ECO:0000256" key="1">
    <source>
        <dbReference type="SAM" id="Coils"/>
    </source>
</evidence>
<dbReference type="RefSeq" id="WP_077313567.1">
    <property type="nucleotide sequence ID" value="NZ_AP024887.1"/>
</dbReference>
<evidence type="ECO:0000256" key="2">
    <source>
        <dbReference type="SAM" id="Phobius"/>
    </source>
</evidence>
<sequence length="312" mass="36664">MQDRMKELRNRELSEEKKRYLNDRERELSKYREVIENQERDFDTYRSRLKEEQIEREMDLQKEFEERERYFVEREKKLVERQRDFEKHLKHREMEAQALRNRLQNELAIKESELKKASIELEQEKARLTEESRKKLEQTSQDYVADALDALNSKESQFHTISRIWSGIGAASLIAGVIFFVAVTFSISLDSLKDISWQFLIFALFKGIITVGLLVGVAKYSFLFSSSYMQESLKNADRRHAINFGKFYLESYGATADWSEVKEAFEHWNITGSNAFSKREDVSLDNDTLDKAVSLVEKAGKIPEKIKDAVKA</sequence>
<name>A0A1R4B3F8_9VIBR</name>